<accession>A0ABM8SHV2</accession>
<evidence type="ECO:0000256" key="1">
    <source>
        <dbReference type="SAM" id="MobiDB-lite"/>
    </source>
</evidence>
<gene>
    <name evidence="2" type="ORF">R69658_05409</name>
</gene>
<evidence type="ECO:0000313" key="2">
    <source>
        <dbReference type="EMBL" id="CAE6811152.1"/>
    </source>
</evidence>
<organism evidence="2 3">
    <name type="scientific">Paraburkholderia aspalathi</name>
    <dbReference type="NCBI Taxonomy" id="1324617"/>
    <lineage>
        <taxon>Bacteria</taxon>
        <taxon>Pseudomonadati</taxon>
        <taxon>Pseudomonadota</taxon>
        <taxon>Betaproteobacteria</taxon>
        <taxon>Burkholderiales</taxon>
        <taxon>Burkholderiaceae</taxon>
        <taxon>Paraburkholderia</taxon>
    </lineage>
</organism>
<proteinExistence type="predicted"/>
<reference evidence="2 3" key="1">
    <citation type="submission" date="2021-02" db="EMBL/GenBank/DDBJ databases">
        <authorList>
            <person name="Vanwijnsberghe S."/>
        </authorList>
    </citation>
    <scope>NUCLEOTIDE SEQUENCE [LARGE SCALE GENOMIC DNA]</scope>
    <source>
        <strain evidence="2 3">R-69658</strain>
    </source>
</reference>
<dbReference type="EMBL" id="CAJNAU010000063">
    <property type="protein sequence ID" value="CAE6811152.1"/>
    <property type="molecule type" value="Genomic_DNA"/>
</dbReference>
<protein>
    <submittedName>
        <fullName evidence="2">Uncharacterized protein</fullName>
    </submittedName>
</protein>
<name>A0ABM8SHV2_9BURK</name>
<evidence type="ECO:0000313" key="3">
    <source>
        <dbReference type="Proteomes" id="UP000674425"/>
    </source>
</evidence>
<dbReference type="Proteomes" id="UP000674425">
    <property type="component" value="Unassembled WGS sequence"/>
</dbReference>
<comment type="caution">
    <text evidence="2">The sequence shown here is derived from an EMBL/GenBank/DDBJ whole genome shotgun (WGS) entry which is preliminary data.</text>
</comment>
<feature type="region of interest" description="Disordered" evidence="1">
    <location>
        <begin position="57"/>
        <end position="78"/>
    </location>
</feature>
<sequence>MKKLDAVTTLVALSAIEWALAPARDERARRRRVRKDKLDRIWRAQGFKDHTHAYWAGVSDADGKPTGHSALRPPRRDE</sequence>
<keyword evidence="3" id="KW-1185">Reference proteome</keyword>